<organism evidence="1">
    <name type="scientific">Arundo donax</name>
    <name type="common">Giant reed</name>
    <name type="synonym">Donax arundinaceus</name>
    <dbReference type="NCBI Taxonomy" id="35708"/>
    <lineage>
        <taxon>Eukaryota</taxon>
        <taxon>Viridiplantae</taxon>
        <taxon>Streptophyta</taxon>
        <taxon>Embryophyta</taxon>
        <taxon>Tracheophyta</taxon>
        <taxon>Spermatophyta</taxon>
        <taxon>Magnoliopsida</taxon>
        <taxon>Liliopsida</taxon>
        <taxon>Poales</taxon>
        <taxon>Poaceae</taxon>
        <taxon>PACMAD clade</taxon>
        <taxon>Arundinoideae</taxon>
        <taxon>Arundineae</taxon>
        <taxon>Arundo</taxon>
    </lineage>
</organism>
<protein>
    <submittedName>
        <fullName evidence="1">Uncharacterized protein</fullName>
    </submittedName>
</protein>
<sequence>MCRRKLMSRLLEHKLYICYCIIDFMEMFLHVTHTFTWSEESMFKEVSLFIIDSVIHQFPFQNKRLNRASYWENEVVKYTQFSDLDGRN</sequence>
<proteinExistence type="predicted"/>
<accession>A0A0A9D2G5</accession>
<reference evidence="1" key="1">
    <citation type="submission" date="2014-09" db="EMBL/GenBank/DDBJ databases">
        <authorList>
            <person name="Magalhaes I.L.F."/>
            <person name="Oliveira U."/>
            <person name="Santos F.R."/>
            <person name="Vidigal T.H.D.A."/>
            <person name="Brescovit A.D."/>
            <person name="Santos A.J."/>
        </authorList>
    </citation>
    <scope>NUCLEOTIDE SEQUENCE</scope>
    <source>
        <tissue evidence="1">Shoot tissue taken approximately 20 cm above the soil surface</tissue>
    </source>
</reference>
<dbReference type="EMBL" id="GBRH01219963">
    <property type="protein sequence ID" value="JAD77932.1"/>
    <property type="molecule type" value="Transcribed_RNA"/>
</dbReference>
<dbReference type="AlphaFoldDB" id="A0A0A9D2G5"/>
<evidence type="ECO:0000313" key="1">
    <source>
        <dbReference type="EMBL" id="JAD77932.1"/>
    </source>
</evidence>
<reference evidence="1" key="2">
    <citation type="journal article" date="2015" name="Data Brief">
        <title>Shoot transcriptome of the giant reed, Arundo donax.</title>
        <authorList>
            <person name="Barrero R.A."/>
            <person name="Guerrero F.D."/>
            <person name="Moolhuijzen P."/>
            <person name="Goolsby J.A."/>
            <person name="Tidwell J."/>
            <person name="Bellgard S.E."/>
            <person name="Bellgard M.I."/>
        </authorList>
    </citation>
    <scope>NUCLEOTIDE SEQUENCE</scope>
    <source>
        <tissue evidence="1">Shoot tissue taken approximately 20 cm above the soil surface</tissue>
    </source>
</reference>
<name>A0A0A9D2G5_ARUDO</name>